<dbReference type="RefSeq" id="WP_144856936.1">
    <property type="nucleotide sequence ID" value="NZ_BAAAYT010000001.1"/>
</dbReference>
<keyword evidence="3" id="KW-1185">Reference proteome</keyword>
<dbReference type="PANTHER" id="PTHR43798">
    <property type="entry name" value="MONOACYLGLYCEROL LIPASE"/>
    <property type="match status" value="1"/>
</dbReference>
<accession>A0A560WE40</accession>
<gene>
    <name evidence="2" type="ORF">FB557_1479</name>
</gene>
<dbReference type="InterPro" id="IPR050266">
    <property type="entry name" value="AB_hydrolase_sf"/>
</dbReference>
<reference evidence="2 3" key="1">
    <citation type="submission" date="2019-06" db="EMBL/GenBank/DDBJ databases">
        <title>Sequencing the genomes of 1000 actinobacteria strains.</title>
        <authorList>
            <person name="Klenk H.-P."/>
        </authorList>
    </citation>
    <scope>NUCLEOTIDE SEQUENCE [LARGE SCALE GENOMIC DNA]</scope>
    <source>
        <strain evidence="2 3">DSM 18935</strain>
    </source>
</reference>
<evidence type="ECO:0000313" key="2">
    <source>
        <dbReference type="EMBL" id="TWD15939.1"/>
    </source>
</evidence>
<proteinExistence type="predicted"/>
<dbReference type="Proteomes" id="UP000315628">
    <property type="component" value="Unassembled WGS sequence"/>
</dbReference>
<dbReference type="AlphaFoldDB" id="A0A560WE40"/>
<dbReference type="InterPro" id="IPR000073">
    <property type="entry name" value="AB_hydrolase_1"/>
</dbReference>
<dbReference type="EMBL" id="VIUW01000002">
    <property type="protein sequence ID" value="TWD15939.1"/>
    <property type="molecule type" value="Genomic_DNA"/>
</dbReference>
<dbReference type="InterPro" id="IPR029058">
    <property type="entry name" value="AB_hydrolase_fold"/>
</dbReference>
<name>A0A560WE40_9MICO</name>
<sequence length="295" mass="31733">MLRHEPHPEGSLVTTRTIEAPDGSRLHVVDHTPDAGADEGLPTVVLAHGWTMDHSTWDKVVLALRQRVPVRVVTYDQPGHGRSTLGDEPATVRGLADTLDVVVREMCPTGPLVLGGHSMGGMTLMAYAGAHPVSLRERAKGVLLVATTPELASLRKRIRGEGVVMGIQSLLPFAAPALPMPERMVRGIFGADASPADVAEARRIINGTRARTTGQYFKALLGHDEIASLANLAGIPTVVMAGSRDPLTPAKWSRMYHERIPGAELDVIDGAGHMLMWEATDRVVDHLHRLVTGAR</sequence>
<dbReference type="PRINTS" id="PR00111">
    <property type="entry name" value="ABHYDROLASE"/>
</dbReference>
<evidence type="ECO:0000259" key="1">
    <source>
        <dbReference type="Pfam" id="PF12697"/>
    </source>
</evidence>
<dbReference type="OrthoDB" id="5422338at2"/>
<dbReference type="SUPFAM" id="SSF53474">
    <property type="entry name" value="alpha/beta-Hydrolases"/>
    <property type="match status" value="1"/>
</dbReference>
<feature type="domain" description="AB hydrolase-1" evidence="1">
    <location>
        <begin position="44"/>
        <end position="285"/>
    </location>
</feature>
<dbReference type="Gene3D" id="3.40.50.1820">
    <property type="entry name" value="alpha/beta hydrolase"/>
    <property type="match status" value="1"/>
</dbReference>
<dbReference type="GO" id="GO:0003824">
    <property type="term" value="F:catalytic activity"/>
    <property type="evidence" value="ECO:0007669"/>
    <property type="project" value="UniProtKB-ARBA"/>
</dbReference>
<protein>
    <submittedName>
        <fullName evidence="2">Pimeloyl-ACP methyl ester carboxylesterase</fullName>
    </submittedName>
</protein>
<comment type="caution">
    <text evidence="2">The sequence shown here is derived from an EMBL/GenBank/DDBJ whole genome shotgun (WGS) entry which is preliminary data.</text>
</comment>
<organism evidence="2 3">
    <name type="scientific">Marihabitans asiaticum</name>
    <dbReference type="NCBI Taxonomy" id="415218"/>
    <lineage>
        <taxon>Bacteria</taxon>
        <taxon>Bacillati</taxon>
        <taxon>Actinomycetota</taxon>
        <taxon>Actinomycetes</taxon>
        <taxon>Micrococcales</taxon>
        <taxon>Intrasporangiaceae</taxon>
        <taxon>Marihabitans</taxon>
    </lineage>
</organism>
<evidence type="ECO:0000313" key="3">
    <source>
        <dbReference type="Proteomes" id="UP000315628"/>
    </source>
</evidence>
<dbReference type="Pfam" id="PF12697">
    <property type="entry name" value="Abhydrolase_6"/>
    <property type="match status" value="1"/>
</dbReference>